<accession>A0A765TBU6</accession>
<organism evidence="3">
    <name type="scientific">Escherichia coli</name>
    <dbReference type="NCBI Taxonomy" id="562"/>
    <lineage>
        <taxon>Bacteria</taxon>
        <taxon>Pseudomonadati</taxon>
        <taxon>Pseudomonadota</taxon>
        <taxon>Gammaproteobacteria</taxon>
        <taxon>Enterobacterales</taxon>
        <taxon>Enterobacteriaceae</taxon>
        <taxon>Escherichia</taxon>
    </lineage>
</organism>
<dbReference type="EMBL" id="DAAYTU010000092">
    <property type="protein sequence ID" value="HAG5773259.1"/>
    <property type="molecule type" value="Genomic_DNA"/>
</dbReference>
<dbReference type="PANTHER" id="PTHR36933">
    <property type="entry name" value="SLL0788 PROTEIN"/>
    <property type="match status" value="1"/>
</dbReference>
<proteinExistence type="predicted"/>
<evidence type="ECO:0000259" key="2">
    <source>
        <dbReference type="Pfam" id="PF03713"/>
    </source>
</evidence>
<feature type="chain" id="PRO_5028128883" evidence="1">
    <location>
        <begin position="23"/>
        <end position="122"/>
    </location>
</feature>
<reference evidence="3" key="2">
    <citation type="submission" date="2020-02" db="EMBL/GenBank/DDBJ databases">
        <authorList>
            <consortium name="NCBI Pathogen Detection Project"/>
        </authorList>
    </citation>
    <scope>NUCLEOTIDE SEQUENCE</scope>
    <source>
        <strain evidence="3">1839</strain>
    </source>
</reference>
<dbReference type="PROSITE" id="PS51257">
    <property type="entry name" value="PROKAR_LIPOPROTEIN"/>
    <property type="match status" value="1"/>
</dbReference>
<evidence type="ECO:0000256" key="1">
    <source>
        <dbReference type="SAM" id="SignalP"/>
    </source>
</evidence>
<comment type="caution">
    <text evidence="3">The sequence shown here is derived from an EMBL/GenBank/DDBJ whole genome shotgun (WGS) entry which is preliminary data.</text>
</comment>
<dbReference type="Gene3D" id="1.20.1260.10">
    <property type="match status" value="1"/>
</dbReference>
<dbReference type="PANTHER" id="PTHR36933:SF1">
    <property type="entry name" value="SLL0788 PROTEIN"/>
    <property type="match status" value="1"/>
</dbReference>
<dbReference type="Pfam" id="PF03713">
    <property type="entry name" value="DUF305"/>
    <property type="match status" value="1"/>
</dbReference>
<name>A0A765TBU6_ECOLX</name>
<dbReference type="InterPro" id="IPR012347">
    <property type="entry name" value="Ferritin-like"/>
</dbReference>
<feature type="signal peptide" evidence="1">
    <location>
        <begin position="1"/>
        <end position="22"/>
    </location>
</feature>
<protein>
    <submittedName>
        <fullName evidence="3">DUF305 domain-containing protein</fullName>
    </submittedName>
</protein>
<gene>
    <name evidence="3" type="ORF">GGB84_005090</name>
</gene>
<evidence type="ECO:0000313" key="3">
    <source>
        <dbReference type="EMBL" id="HAG5773259.1"/>
    </source>
</evidence>
<dbReference type="InterPro" id="IPR005183">
    <property type="entry name" value="DUF305_CopM-like"/>
</dbReference>
<reference evidence="3" key="1">
    <citation type="journal article" date="2018" name="Genome Biol.">
        <title>SKESA: strategic k-mer extension for scrupulous assemblies.</title>
        <authorList>
            <person name="Souvorov A."/>
            <person name="Agarwala R."/>
            <person name="Lipman D.J."/>
        </authorList>
    </citation>
    <scope>NUCLEOTIDE SEQUENCE [LARGE SCALE GENOMIC DNA]</scope>
    <source>
        <strain evidence="3">1839</strain>
    </source>
</reference>
<feature type="domain" description="DUF305" evidence="2">
    <location>
        <begin position="39"/>
        <end position="114"/>
    </location>
</feature>
<dbReference type="AlphaFoldDB" id="A0A765TBU6"/>
<sequence length="122" mass="14120">MNVKKPHIIFFLLLSQPLGLLYACVDVGNNKADSEVVFKHNMHETMNKMHNDMLNYKFTGDNDLDFLKMMIPHHQAAIDMSRVILETSESKEVRNLAYSIITEQNNEINIMNKLVEAKNEIK</sequence>
<keyword evidence="1" id="KW-0732">Signal</keyword>